<feature type="non-terminal residue" evidence="2">
    <location>
        <position position="133"/>
    </location>
</feature>
<reference evidence="3" key="1">
    <citation type="submission" date="2014-04" db="EMBL/GenBank/DDBJ databases">
        <title>Evolutionary Origins and Diversification of the Mycorrhizal Mutualists.</title>
        <authorList>
            <consortium name="DOE Joint Genome Institute"/>
            <consortium name="Mycorrhizal Genomics Consortium"/>
            <person name="Kohler A."/>
            <person name="Kuo A."/>
            <person name="Nagy L.G."/>
            <person name="Floudas D."/>
            <person name="Copeland A."/>
            <person name="Barry K.W."/>
            <person name="Cichocki N."/>
            <person name="Veneault-Fourrey C."/>
            <person name="LaButti K."/>
            <person name="Lindquist E.A."/>
            <person name="Lipzen A."/>
            <person name="Lundell T."/>
            <person name="Morin E."/>
            <person name="Murat C."/>
            <person name="Riley R."/>
            <person name="Ohm R."/>
            <person name="Sun H."/>
            <person name="Tunlid A."/>
            <person name="Henrissat B."/>
            <person name="Grigoriev I.V."/>
            <person name="Hibbett D.S."/>
            <person name="Martin F."/>
        </authorList>
    </citation>
    <scope>NUCLEOTIDE SEQUENCE [LARGE SCALE GENOMIC DNA]</scope>
    <source>
        <strain evidence="3">FD-334 SS-4</strain>
    </source>
</reference>
<sequence>MPQEKNDRFSPSTGSTGIQVDAITGILCIQRGSVAPDTTVRGVSHQETLGIERISNISSQEMKAQTYTRVSSTSSSSLESPLIGHPRRSPHSAQHPSRSPETHLRAGNIEVRPVQSPPSSPPPLPRMGTIQLP</sequence>
<evidence type="ECO:0000256" key="1">
    <source>
        <dbReference type="SAM" id="MobiDB-lite"/>
    </source>
</evidence>
<evidence type="ECO:0000313" key="3">
    <source>
        <dbReference type="Proteomes" id="UP000054270"/>
    </source>
</evidence>
<feature type="compositionally biased region" description="Polar residues" evidence="1">
    <location>
        <begin position="60"/>
        <end position="70"/>
    </location>
</feature>
<accession>A0A0D2NHP7</accession>
<dbReference type="Proteomes" id="UP000054270">
    <property type="component" value="Unassembled WGS sequence"/>
</dbReference>
<gene>
    <name evidence="2" type="ORF">HYPSUDRAFT_89967</name>
</gene>
<evidence type="ECO:0000313" key="2">
    <source>
        <dbReference type="EMBL" id="KJA18484.1"/>
    </source>
</evidence>
<keyword evidence="3" id="KW-1185">Reference proteome</keyword>
<dbReference type="EMBL" id="KN817588">
    <property type="protein sequence ID" value="KJA18484.1"/>
    <property type="molecule type" value="Genomic_DNA"/>
</dbReference>
<dbReference type="AlphaFoldDB" id="A0A0D2NHP7"/>
<feature type="compositionally biased region" description="Pro residues" evidence="1">
    <location>
        <begin position="115"/>
        <end position="125"/>
    </location>
</feature>
<proteinExistence type="predicted"/>
<feature type="compositionally biased region" description="Low complexity" evidence="1">
    <location>
        <begin position="71"/>
        <end position="80"/>
    </location>
</feature>
<organism evidence="2 3">
    <name type="scientific">Hypholoma sublateritium (strain FD-334 SS-4)</name>
    <dbReference type="NCBI Taxonomy" id="945553"/>
    <lineage>
        <taxon>Eukaryota</taxon>
        <taxon>Fungi</taxon>
        <taxon>Dikarya</taxon>
        <taxon>Basidiomycota</taxon>
        <taxon>Agaricomycotina</taxon>
        <taxon>Agaricomycetes</taxon>
        <taxon>Agaricomycetidae</taxon>
        <taxon>Agaricales</taxon>
        <taxon>Agaricineae</taxon>
        <taxon>Strophariaceae</taxon>
        <taxon>Hypholoma</taxon>
    </lineage>
</organism>
<name>A0A0D2NHP7_HYPSF</name>
<feature type="region of interest" description="Disordered" evidence="1">
    <location>
        <begin position="60"/>
        <end position="133"/>
    </location>
</feature>
<protein>
    <submittedName>
        <fullName evidence="2">Uncharacterized protein</fullName>
    </submittedName>
</protein>